<feature type="domain" description="Rhodanese" evidence="1">
    <location>
        <begin position="24"/>
        <end position="133"/>
    </location>
</feature>
<dbReference type="PROSITE" id="PS50206">
    <property type="entry name" value="RHODANESE_3"/>
    <property type="match status" value="1"/>
</dbReference>
<dbReference type="SMART" id="SM00450">
    <property type="entry name" value="RHOD"/>
    <property type="match status" value="1"/>
</dbReference>
<dbReference type="GO" id="GO:0005634">
    <property type="term" value="C:nucleus"/>
    <property type="evidence" value="ECO:0007669"/>
    <property type="project" value="TreeGrafter"/>
</dbReference>
<dbReference type="PANTHER" id="PTHR10828">
    <property type="entry name" value="M-PHASE INDUCER PHOSPHATASE DUAL SPECIFICITY PHOSPHATASE CDC25"/>
    <property type="match status" value="1"/>
</dbReference>
<reference evidence="2" key="1">
    <citation type="submission" date="2023-03" db="EMBL/GenBank/DDBJ databases">
        <title>Mating type loci evolution in Malassezia.</title>
        <authorList>
            <person name="Coelho M.A."/>
        </authorList>
    </citation>
    <scope>NUCLEOTIDE SEQUENCE</scope>
    <source>
        <strain evidence="2">CBS 11721</strain>
    </source>
</reference>
<dbReference type="Proteomes" id="UP001219933">
    <property type="component" value="Chromosome 6"/>
</dbReference>
<proteinExistence type="predicted"/>
<dbReference type="Gene3D" id="3.40.250.10">
    <property type="entry name" value="Rhodanese-like domain"/>
    <property type="match status" value="1"/>
</dbReference>
<keyword evidence="2" id="KW-0378">Hydrolase</keyword>
<dbReference type="AlphaFoldDB" id="A0AAF0EYZ8"/>
<evidence type="ECO:0000313" key="2">
    <source>
        <dbReference type="EMBL" id="WFD37039.1"/>
    </source>
</evidence>
<dbReference type="GO" id="GO:0005737">
    <property type="term" value="C:cytoplasm"/>
    <property type="evidence" value="ECO:0007669"/>
    <property type="project" value="TreeGrafter"/>
</dbReference>
<dbReference type="GO" id="GO:0004725">
    <property type="term" value="F:protein tyrosine phosphatase activity"/>
    <property type="evidence" value="ECO:0007669"/>
    <property type="project" value="UniProtKB-EC"/>
</dbReference>
<evidence type="ECO:0000313" key="3">
    <source>
        <dbReference type="Proteomes" id="UP001219933"/>
    </source>
</evidence>
<dbReference type="InterPro" id="IPR036873">
    <property type="entry name" value="Rhodanese-like_dom_sf"/>
</dbReference>
<evidence type="ECO:0000259" key="1">
    <source>
        <dbReference type="PROSITE" id="PS50206"/>
    </source>
</evidence>
<dbReference type="SUPFAM" id="SSF52821">
    <property type="entry name" value="Rhodanese/Cell cycle control phosphatase"/>
    <property type="match status" value="1"/>
</dbReference>
<dbReference type="InterPro" id="IPR001763">
    <property type="entry name" value="Rhodanese-like_dom"/>
</dbReference>
<dbReference type="EMBL" id="CP119882">
    <property type="protein sequence ID" value="WFD37039.1"/>
    <property type="molecule type" value="Genomic_DNA"/>
</dbReference>
<keyword evidence="3" id="KW-1185">Reference proteome</keyword>
<organism evidence="2 3">
    <name type="scientific">Malassezia cuniculi</name>
    <dbReference type="NCBI Taxonomy" id="948313"/>
    <lineage>
        <taxon>Eukaryota</taxon>
        <taxon>Fungi</taxon>
        <taxon>Dikarya</taxon>
        <taxon>Basidiomycota</taxon>
        <taxon>Ustilaginomycotina</taxon>
        <taxon>Malasseziomycetes</taxon>
        <taxon>Malasseziales</taxon>
        <taxon>Malasseziaceae</taxon>
        <taxon>Malassezia</taxon>
    </lineage>
</organism>
<protein>
    <submittedName>
        <fullName evidence="2">Protein-tyrosine-phosphatase</fullName>
        <ecNumber evidence="2">3.1.3.48</ecNumber>
    </submittedName>
</protein>
<accession>A0AAF0EYZ8</accession>
<dbReference type="Pfam" id="PF00581">
    <property type="entry name" value="Rhodanese"/>
    <property type="match status" value="1"/>
</dbReference>
<dbReference type="EC" id="3.1.3.48" evidence="2"/>
<gene>
    <name evidence="2" type="primary">ibp1</name>
    <name evidence="2" type="ORF">MCUN1_003931</name>
</gene>
<sequence>MTTPGYKYIEAAELVEKLKERETNPHAVAIVDVRDDDFDGGNIVGARNVPSSVFSNRVLDVADELRSYEHVVFHCALSQQRGPKAARIYSEIREAALTNGRWPDDGMTAGDQEVLVLRDGFVGFGPRYKDDKNLVENWKSDAGIWF</sequence>
<dbReference type="PANTHER" id="PTHR10828:SF38">
    <property type="entry name" value="ARSENICAL-RESISTANCE PROTEIN 2-RELATED"/>
    <property type="match status" value="1"/>
</dbReference>
<name>A0AAF0EYZ8_9BASI</name>